<organism evidence="1">
    <name type="scientific">Sipha flava</name>
    <name type="common">yellow sugarcane aphid</name>
    <dbReference type="NCBI Taxonomy" id="143950"/>
    <lineage>
        <taxon>Eukaryota</taxon>
        <taxon>Metazoa</taxon>
        <taxon>Ecdysozoa</taxon>
        <taxon>Arthropoda</taxon>
        <taxon>Hexapoda</taxon>
        <taxon>Insecta</taxon>
        <taxon>Pterygota</taxon>
        <taxon>Neoptera</taxon>
        <taxon>Paraneoptera</taxon>
        <taxon>Hemiptera</taxon>
        <taxon>Sternorrhyncha</taxon>
        <taxon>Aphidomorpha</taxon>
        <taxon>Aphidoidea</taxon>
        <taxon>Aphididae</taxon>
        <taxon>Sipha</taxon>
    </lineage>
</organism>
<protein>
    <submittedName>
        <fullName evidence="1">Uncharacterized protein</fullName>
    </submittedName>
</protein>
<evidence type="ECO:0000313" key="1">
    <source>
        <dbReference type="EMBL" id="MBY86199.1"/>
    </source>
</evidence>
<sequence length="109" mass="12384">MKGEVLGNELRESFKHRFGNVTGIVIWLHVGHDQPDYSLERYGLLFTFGELESHLCSGGLLEVPVERSIHTDLYFFQQLLQPPAKFICFSHVSAVNRIGQRDVNVVVSL</sequence>
<dbReference type="EMBL" id="GGMS01016996">
    <property type="protein sequence ID" value="MBY86199.1"/>
    <property type="molecule type" value="Transcribed_RNA"/>
</dbReference>
<dbReference type="AlphaFoldDB" id="A0A2S2R864"/>
<proteinExistence type="predicted"/>
<gene>
    <name evidence="1" type="ORF">g.139315</name>
</gene>
<reference evidence="1" key="1">
    <citation type="submission" date="2018-04" db="EMBL/GenBank/DDBJ databases">
        <title>Transcriptome assembly of Sipha flava.</title>
        <authorList>
            <person name="Scully E.D."/>
            <person name="Geib S.M."/>
            <person name="Palmer N.A."/>
            <person name="Koch K."/>
            <person name="Bradshaw J."/>
            <person name="Heng-Moss T."/>
            <person name="Sarath G."/>
        </authorList>
    </citation>
    <scope>NUCLEOTIDE SEQUENCE</scope>
</reference>
<name>A0A2S2R864_9HEMI</name>
<accession>A0A2S2R864</accession>